<organism evidence="2">
    <name type="scientific">Arundo donax</name>
    <name type="common">Giant reed</name>
    <name type="synonym">Donax arundinaceus</name>
    <dbReference type="NCBI Taxonomy" id="35708"/>
    <lineage>
        <taxon>Eukaryota</taxon>
        <taxon>Viridiplantae</taxon>
        <taxon>Streptophyta</taxon>
        <taxon>Embryophyta</taxon>
        <taxon>Tracheophyta</taxon>
        <taxon>Spermatophyta</taxon>
        <taxon>Magnoliopsida</taxon>
        <taxon>Liliopsida</taxon>
        <taxon>Poales</taxon>
        <taxon>Poaceae</taxon>
        <taxon>PACMAD clade</taxon>
        <taxon>Arundinoideae</taxon>
        <taxon>Arundineae</taxon>
        <taxon>Arundo</taxon>
    </lineage>
</organism>
<feature type="compositionally biased region" description="Polar residues" evidence="1">
    <location>
        <begin position="1"/>
        <end position="15"/>
    </location>
</feature>
<name>A0A0A9FD35_ARUDO</name>
<protein>
    <submittedName>
        <fullName evidence="2">Uncharacterized protein</fullName>
    </submittedName>
</protein>
<feature type="region of interest" description="Disordered" evidence="1">
    <location>
        <begin position="1"/>
        <end position="21"/>
    </location>
</feature>
<accession>A0A0A9FD35</accession>
<dbReference type="EMBL" id="GBRH01188802">
    <property type="protein sequence ID" value="JAE09094.1"/>
    <property type="molecule type" value="Transcribed_RNA"/>
</dbReference>
<dbReference type="AlphaFoldDB" id="A0A0A9FD35"/>
<evidence type="ECO:0000313" key="2">
    <source>
        <dbReference type="EMBL" id="JAE09094.1"/>
    </source>
</evidence>
<reference evidence="2" key="1">
    <citation type="submission" date="2014-09" db="EMBL/GenBank/DDBJ databases">
        <authorList>
            <person name="Magalhaes I.L.F."/>
            <person name="Oliveira U."/>
            <person name="Santos F.R."/>
            <person name="Vidigal T.H.D.A."/>
            <person name="Brescovit A.D."/>
            <person name="Santos A.J."/>
        </authorList>
    </citation>
    <scope>NUCLEOTIDE SEQUENCE</scope>
    <source>
        <tissue evidence="2">Shoot tissue taken approximately 20 cm above the soil surface</tissue>
    </source>
</reference>
<evidence type="ECO:0000256" key="1">
    <source>
        <dbReference type="SAM" id="MobiDB-lite"/>
    </source>
</evidence>
<proteinExistence type="predicted"/>
<reference evidence="2" key="2">
    <citation type="journal article" date="2015" name="Data Brief">
        <title>Shoot transcriptome of the giant reed, Arundo donax.</title>
        <authorList>
            <person name="Barrero R.A."/>
            <person name="Guerrero F.D."/>
            <person name="Moolhuijzen P."/>
            <person name="Goolsby J.A."/>
            <person name="Tidwell J."/>
            <person name="Bellgard S.E."/>
            <person name="Bellgard M.I."/>
        </authorList>
    </citation>
    <scope>NUCLEOTIDE SEQUENCE</scope>
    <source>
        <tissue evidence="2">Shoot tissue taken approximately 20 cm above the soil surface</tissue>
    </source>
</reference>
<sequence>MLSTFLGSWGRTQWGGSHFRQ</sequence>